<reference evidence="1 2" key="1">
    <citation type="submission" date="2020-08" db="EMBL/GenBank/DDBJ databases">
        <title>A Genomic Blueprint of the Chicken Gut Microbiome.</title>
        <authorList>
            <person name="Gilroy R."/>
            <person name="Ravi A."/>
            <person name="Getino M."/>
            <person name="Pursley I."/>
            <person name="Horton D.L."/>
            <person name="Alikhan N.-F."/>
            <person name="Baker D."/>
            <person name="Gharbi K."/>
            <person name="Hall N."/>
            <person name="Watson M."/>
            <person name="Adriaenssens E.M."/>
            <person name="Foster-Nyarko E."/>
            <person name="Jarju S."/>
            <person name="Secka A."/>
            <person name="Antonio M."/>
            <person name="Oren A."/>
            <person name="Chaudhuri R."/>
            <person name="La Ragione R.M."/>
            <person name="Hildebrand F."/>
            <person name="Pallen M.J."/>
        </authorList>
    </citation>
    <scope>NUCLEOTIDE SEQUENCE [LARGE SCALE GENOMIC DNA]</scope>
    <source>
        <strain evidence="1 2">Sa3CVN1</strain>
    </source>
</reference>
<accession>A0ABR8PWM9</accession>
<dbReference type="Proteomes" id="UP000627781">
    <property type="component" value="Unassembled WGS sequence"/>
</dbReference>
<evidence type="ECO:0000313" key="2">
    <source>
        <dbReference type="Proteomes" id="UP000627781"/>
    </source>
</evidence>
<dbReference type="SUPFAM" id="SSF101386">
    <property type="entry name" value="all-alpha NTP pyrophosphatases"/>
    <property type="match status" value="1"/>
</dbReference>
<dbReference type="PIRSF" id="PIRSF030140">
    <property type="entry name" value="UCP030140"/>
    <property type="match status" value="1"/>
</dbReference>
<proteinExistence type="predicted"/>
<dbReference type="InterPro" id="IPR014871">
    <property type="entry name" value="dUTPase/dCTP_pyrophosphatase"/>
</dbReference>
<comment type="caution">
    <text evidence="1">The sequence shown here is derived from an EMBL/GenBank/DDBJ whole genome shotgun (WGS) entry which is preliminary data.</text>
</comment>
<dbReference type="EMBL" id="JACSRA010000025">
    <property type="protein sequence ID" value="MBD7912590.1"/>
    <property type="molecule type" value="Genomic_DNA"/>
</dbReference>
<evidence type="ECO:0000313" key="1">
    <source>
        <dbReference type="EMBL" id="MBD7912590.1"/>
    </source>
</evidence>
<name>A0ABR8PWM9_9CLOT</name>
<gene>
    <name evidence="1" type="ORF">H9661_14625</name>
</gene>
<organism evidence="1 2">
    <name type="scientific">Clostridium cibarium</name>
    <dbReference type="NCBI Taxonomy" id="2762247"/>
    <lineage>
        <taxon>Bacteria</taxon>
        <taxon>Bacillati</taxon>
        <taxon>Bacillota</taxon>
        <taxon>Clostridia</taxon>
        <taxon>Eubacteriales</taxon>
        <taxon>Clostridiaceae</taxon>
        <taxon>Clostridium</taxon>
    </lineage>
</organism>
<dbReference type="RefSeq" id="WP_143318225.1">
    <property type="nucleotide sequence ID" value="NZ_JACSRA010000025.1"/>
</dbReference>
<dbReference type="InterPro" id="IPR016947">
    <property type="entry name" value="UCP030140"/>
</dbReference>
<keyword evidence="2" id="KW-1185">Reference proteome</keyword>
<dbReference type="Pfam" id="PF08761">
    <property type="entry name" value="dUTPase_2"/>
    <property type="match status" value="1"/>
</dbReference>
<sequence>MHIANLFKIQENKCNDLVVDNTLSEYKITARKHLELHIAMSDLANETQCYRYWIGNEKVLDDNMIFHKYITCFKHLISLGLYNKYGDMDEIDIELSDYCLSDQFLNLYIDINDLMISPSKDHFVTLTEDFLSLGISLGFTEKMIIDEFNNSYK</sequence>
<protein>
    <submittedName>
        <fullName evidence="1">dUTP diphosphatase</fullName>
    </submittedName>
</protein>